<dbReference type="OrthoDB" id="2678750at2"/>
<organism evidence="1 2">
    <name type="scientific">Robertmurraya siralis</name>
    <dbReference type="NCBI Taxonomy" id="77777"/>
    <lineage>
        <taxon>Bacteria</taxon>
        <taxon>Bacillati</taxon>
        <taxon>Bacillota</taxon>
        <taxon>Bacilli</taxon>
        <taxon>Bacillales</taxon>
        <taxon>Bacillaceae</taxon>
        <taxon>Robertmurraya</taxon>
    </lineage>
</organism>
<name>A0A920BS85_9BACI</name>
<evidence type="ECO:0008006" key="3">
    <source>
        <dbReference type="Google" id="ProtNLM"/>
    </source>
</evidence>
<keyword evidence="2" id="KW-1185">Reference proteome</keyword>
<dbReference type="Pfam" id="PF10673">
    <property type="entry name" value="DUF2487"/>
    <property type="match status" value="1"/>
</dbReference>
<sequence length="154" mass="18075">MKWVSKDMDMYLGAKEYVDTVVLPLLPISFGDDLKQTASMTEFISLLTIPLERQFKGRLMMLPGYTYLKSDSDDSRLQVIKHWETEFKKSGFKHMIYITSDSGWRTIEDKCEGTVIWLPSLPLENMDEKYRNSILEDQIGQLIHLFVKKWQNND</sequence>
<dbReference type="AlphaFoldDB" id="A0A920BS85"/>
<reference evidence="1" key="1">
    <citation type="submission" date="2021-03" db="EMBL/GenBank/DDBJ databases">
        <title>Antimicrobial resistance genes in bacteria isolated from Japanese honey, and their potential for conferring macrolide and lincosamide resistance in the American foulbrood pathogen Paenibacillus larvae.</title>
        <authorList>
            <person name="Okamoto M."/>
            <person name="Kumagai M."/>
            <person name="Kanamori H."/>
            <person name="Takamatsu D."/>
        </authorList>
    </citation>
    <scope>NUCLEOTIDE SEQUENCE</scope>
    <source>
        <strain evidence="1">J27TS8</strain>
    </source>
</reference>
<gene>
    <name evidence="1" type="ORF">J27TS8_07460</name>
</gene>
<evidence type="ECO:0000313" key="1">
    <source>
        <dbReference type="EMBL" id="GIN60753.1"/>
    </source>
</evidence>
<dbReference type="InterPro" id="IPR019615">
    <property type="entry name" value="DUF2487"/>
</dbReference>
<dbReference type="EMBL" id="BORC01000001">
    <property type="protein sequence ID" value="GIN60753.1"/>
    <property type="molecule type" value="Genomic_DNA"/>
</dbReference>
<proteinExistence type="predicted"/>
<comment type="caution">
    <text evidence="1">The sequence shown here is derived from an EMBL/GenBank/DDBJ whole genome shotgun (WGS) entry which is preliminary data.</text>
</comment>
<protein>
    <recommendedName>
        <fullName evidence="3">DUF2487 family protein</fullName>
    </recommendedName>
</protein>
<evidence type="ECO:0000313" key="2">
    <source>
        <dbReference type="Proteomes" id="UP000682111"/>
    </source>
</evidence>
<dbReference type="RefSeq" id="WP_095306535.1">
    <property type="nucleotide sequence ID" value="NZ_BORC01000001.1"/>
</dbReference>
<accession>A0A920BS85</accession>
<dbReference type="Proteomes" id="UP000682111">
    <property type="component" value="Unassembled WGS sequence"/>
</dbReference>